<dbReference type="GO" id="GO:0003677">
    <property type="term" value="F:DNA binding"/>
    <property type="evidence" value="ECO:0007669"/>
    <property type="project" value="UniProtKB-KW"/>
</dbReference>
<dbReference type="CDD" id="cd07377">
    <property type="entry name" value="WHTH_GntR"/>
    <property type="match status" value="1"/>
</dbReference>
<dbReference type="EMBL" id="JABAEW010000003">
    <property type="protein sequence ID" value="NMD85414.1"/>
    <property type="molecule type" value="Genomic_DNA"/>
</dbReference>
<organism evidence="5 6">
    <name type="scientific">Victivallis vadensis</name>
    <dbReference type="NCBI Taxonomy" id="172901"/>
    <lineage>
        <taxon>Bacteria</taxon>
        <taxon>Pseudomonadati</taxon>
        <taxon>Lentisphaerota</taxon>
        <taxon>Lentisphaeria</taxon>
        <taxon>Victivallales</taxon>
        <taxon>Victivallaceae</taxon>
        <taxon>Victivallis</taxon>
    </lineage>
</organism>
<dbReference type="InterPro" id="IPR028082">
    <property type="entry name" value="Peripla_BP_I"/>
</dbReference>
<dbReference type="PROSITE" id="PS50949">
    <property type="entry name" value="HTH_GNTR"/>
    <property type="match status" value="1"/>
</dbReference>
<dbReference type="GO" id="GO:0003700">
    <property type="term" value="F:DNA-binding transcription factor activity"/>
    <property type="evidence" value="ECO:0007669"/>
    <property type="project" value="InterPro"/>
</dbReference>
<evidence type="ECO:0000259" key="4">
    <source>
        <dbReference type="PROSITE" id="PS50949"/>
    </source>
</evidence>
<dbReference type="InterPro" id="IPR036388">
    <property type="entry name" value="WH-like_DNA-bd_sf"/>
</dbReference>
<dbReference type="RefSeq" id="WP_168961448.1">
    <property type="nucleotide sequence ID" value="NZ_JABAEW010000003.1"/>
</dbReference>
<dbReference type="InterPro" id="IPR050679">
    <property type="entry name" value="Bact_HTH_transcr_reg"/>
</dbReference>
<dbReference type="GO" id="GO:0045892">
    <property type="term" value="P:negative regulation of DNA-templated transcription"/>
    <property type="evidence" value="ECO:0007669"/>
    <property type="project" value="TreeGrafter"/>
</dbReference>
<protein>
    <submittedName>
        <fullName evidence="5">GntR family transcriptional regulator</fullName>
    </submittedName>
</protein>
<dbReference type="AlphaFoldDB" id="A0A848ANB8"/>
<dbReference type="SUPFAM" id="SSF53822">
    <property type="entry name" value="Periplasmic binding protein-like I"/>
    <property type="match status" value="1"/>
</dbReference>
<evidence type="ECO:0000256" key="3">
    <source>
        <dbReference type="ARBA" id="ARBA00023163"/>
    </source>
</evidence>
<keyword evidence="3" id="KW-0804">Transcription</keyword>
<keyword evidence="2" id="KW-0238">DNA-binding</keyword>
<evidence type="ECO:0000256" key="2">
    <source>
        <dbReference type="ARBA" id="ARBA00023125"/>
    </source>
</evidence>
<name>A0A848ANB8_9BACT</name>
<evidence type="ECO:0000313" key="6">
    <source>
        <dbReference type="Proteomes" id="UP000576225"/>
    </source>
</evidence>
<sequence>MSIRYEITEHFRNAIVSGQYPGGSMLPSTQKIAADFNTRAANVQRALALLVKEGLIIREQGVGTRVRGCSDELRSIAIYLNKNHMEAMNHYRQYYWTQLCRKFRAASIDYRVVVEDENGNGFRTLERLADSGEIQAVSFLELEPEEIKRLQHLSVAVAGLSSTPIGSHICVDYRSILKPLIPELAGRGCRNLAVISPLFTPEFLTRSGPSSFGKNNLNRLERYGITLNRELLQPRSIYELFPDKLAVLGYRMFHRLMALPERPDALLIYPDQLLPGVLTAAYELRIDLEQEFRLIAAHRNRELPELFPVETVWLEISLDELVEGSIRLLLNVFHRRGEQDLLVQHRLCHSQTDMHETVS</sequence>
<dbReference type="PANTHER" id="PTHR44846">
    <property type="entry name" value="MANNOSYL-D-GLYCERATE TRANSPORT/METABOLISM SYSTEM REPRESSOR MNGR-RELATED"/>
    <property type="match status" value="1"/>
</dbReference>
<dbReference type="SUPFAM" id="SSF46785">
    <property type="entry name" value="Winged helix' DNA-binding domain"/>
    <property type="match status" value="1"/>
</dbReference>
<dbReference type="Gene3D" id="3.40.50.2300">
    <property type="match status" value="2"/>
</dbReference>
<dbReference type="PANTHER" id="PTHR44846:SF17">
    <property type="entry name" value="GNTR-FAMILY TRANSCRIPTIONAL REGULATOR"/>
    <property type="match status" value="1"/>
</dbReference>
<dbReference type="Proteomes" id="UP000576225">
    <property type="component" value="Unassembled WGS sequence"/>
</dbReference>
<evidence type="ECO:0000313" key="5">
    <source>
        <dbReference type="EMBL" id="NMD85414.1"/>
    </source>
</evidence>
<reference evidence="5 6" key="1">
    <citation type="submission" date="2020-04" db="EMBL/GenBank/DDBJ databases">
        <authorList>
            <person name="Hitch T.C.A."/>
            <person name="Wylensek D."/>
            <person name="Clavel T."/>
        </authorList>
    </citation>
    <scope>NUCLEOTIDE SEQUENCE [LARGE SCALE GENOMIC DNA]</scope>
    <source>
        <strain evidence="5 6">COR2-253-APC-1A</strain>
    </source>
</reference>
<comment type="caution">
    <text evidence="5">The sequence shown here is derived from an EMBL/GenBank/DDBJ whole genome shotgun (WGS) entry which is preliminary data.</text>
</comment>
<gene>
    <name evidence="5" type="ORF">HF882_02330</name>
</gene>
<dbReference type="InterPro" id="IPR036390">
    <property type="entry name" value="WH_DNA-bd_sf"/>
</dbReference>
<evidence type="ECO:0000256" key="1">
    <source>
        <dbReference type="ARBA" id="ARBA00023015"/>
    </source>
</evidence>
<accession>A0A848ANB8</accession>
<dbReference type="InterPro" id="IPR000524">
    <property type="entry name" value="Tscrpt_reg_HTH_GntR"/>
</dbReference>
<dbReference type="Pfam" id="PF00392">
    <property type="entry name" value="GntR"/>
    <property type="match status" value="1"/>
</dbReference>
<feature type="domain" description="HTH gntR-type" evidence="4">
    <location>
        <begin position="1"/>
        <end position="69"/>
    </location>
</feature>
<keyword evidence="1" id="KW-0805">Transcription regulation</keyword>
<dbReference type="Gene3D" id="1.10.10.10">
    <property type="entry name" value="Winged helix-like DNA-binding domain superfamily/Winged helix DNA-binding domain"/>
    <property type="match status" value="1"/>
</dbReference>
<dbReference type="SMART" id="SM00345">
    <property type="entry name" value="HTH_GNTR"/>
    <property type="match status" value="1"/>
</dbReference>
<proteinExistence type="predicted"/>